<dbReference type="OrthoDB" id="7706971at2"/>
<dbReference type="STRING" id="928856.SAMN04488049_102111"/>
<accession>A0A0P1GHR7</accession>
<evidence type="ECO:0000313" key="2">
    <source>
        <dbReference type="Proteomes" id="UP000052022"/>
    </source>
</evidence>
<gene>
    <name evidence="1" type="ORF">TRM7557_03275</name>
</gene>
<keyword evidence="2" id="KW-1185">Reference proteome</keyword>
<proteinExistence type="predicted"/>
<name>A0A0P1GHR7_9RHOB</name>
<protein>
    <submittedName>
        <fullName evidence="1">Uncharacterized protein</fullName>
    </submittedName>
</protein>
<dbReference type="EMBL" id="CYSD01000042">
    <property type="protein sequence ID" value="CUH81171.1"/>
    <property type="molecule type" value="Genomic_DNA"/>
</dbReference>
<organism evidence="1 2">
    <name type="scientific">Tritonibacter multivorans</name>
    <dbReference type="NCBI Taxonomy" id="928856"/>
    <lineage>
        <taxon>Bacteria</taxon>
        <taxon>Pseudomonadati</taxon>
        <taxon>Pseudomonadota</taxon>
        <taxon>Alphaproteobacteria</taxon>
        <taxon>Rhodobacterales</taxon>
        <taxon>Paracoccaceae</taxon>
        <taxon>Tritonibacter</taxon>
    </lineage>
</organism>
<sequence length="167" mass="17981">MTRTEPRPAPTDQPVSTLGCDPFEEGLLPVVRHLMAGLRGGCSRAPYRAQKIAAERWGEPIGLPAAHYMTNLLAAVLDCRGAGFLVQDPFALDARARVTADEALLLTLIHQMRRDQTPNARETVLHLSGGTMDPHVIRAGLTFAARFPAGSGPARKNTAVPRLQLVG</sequence>
<dbReference type="RefSeq" id="WP_058291272.1">
    <property type="nucleotide sequence ID" value="NZ_CYSD01000042.1"/>
</dbReference>
<dbReference type="Proteomes" id="UP000052022">
    <property type="component" value="Unassembled WGS sequence"/>
</dbReference>
<evidence type="ECO:0000313" key="1">
    <source>
        <dbReference type="EMBL" id="CUH81171.1"/>
    </source>
</evidence>
<dbReference type="AlphaFoldDB" id="A0A0P1GHR7"/>
<reference evidence="1 2" key="1">
    <citation type="submission" date="2015-09" db="EMBL/GenBank/DDBJ databases">
        <authorList>
            <consortium name="Swine Surveillance"/>
        </authorList>
    </citation>
    <scope>NUCLEOTIDE SEQUENCE [LARGE SCALE GENOMIC DNA]</scope>
    <source>
        <strain evidence="1 2">CECT 7557</strain>
    </source>
</reference>